<dbReference type="STRING" id="1121305.CLCOL_08050"/>
<keyword evidence="1" id="KW-1133">Transmembrane helix</keyword>
<feature type="transmembrane region" description="Helical" evidence="1">
    <location>
        <begin position="7"/>
        <end position="27"/>
    </location>
</feature>
<proteinExistence type="predicted"/>
<comment type="caution">
    <text evidence="2">The sequence shown here is derived from an EMBL/GenBank/DDBJ whole genome shotgun (WGS) entry which is preliminary data.</text>
</comment>
<keyword evidence="1" id="KW-0472">Membrane</keyword>
<sequence length="121" mass="13882">MKKFLGYMIPVAALAIFIAIMLSGNYLKQPFNPSEDVIGFVNAAIEDVQSENWIKVESDIYNIEKAWNKIIPRIQFSVERDEIYNIGINIARLKGGLSCKDKPSILTELYELIENWNELSR</sequence>
<gene>
    <name evidence="2" type="ORF">CLCOL_08050</name>
</gene>
<reference evidence="2 3" key="1">
    <citation type="submission" date="2016-02" db="EMBL/GenBank/DDBJ databases">
        <title>Genome sequence of Clostridium colicanis DSM 13634.</title>
        <authorList>
            <person name="Poehlein A."/>
            <person name="Daniel R."/>
        </authorList>
    </citation>
    <scope>NUCLEOTIDE SEQUENCE [LARGE SCALE GENOMIC DNA]</scope>
    <source>
        <strain evidence="2 3">DSM 13634</strain>
    </source>
</reference>
<organism evidence="2 3">
    <name type="scientific">Clostridium colicanis DSM 13634</name>
    <dbReference type="NCBI Taxonomy" id="1121305"/>
    <lineage>
        <taxon>Bacteria</taxon>
        <taxon>Bacillati</taxon>
        <taxon>Bacillota</taxon>
        <taxon>Clostridia</taxon>
        <taxon>Eubacteriales</taxon>
        <taxon>Clostridiaceae</taxon>
        <taxon>Clostridium</taxon>
    </lineage>
</organism>
<keyword evidence="1" id="KW-0812">Transmembrane</keyword>
<accession>A0A151APK1</accession>
<evidence type="ECO:0008006" key="4">
    <source>
        <dbReference type="Google" id="ProtNLM"/>
    </source>
</evidence>
<name>A0A151APK1_9CLOT</name>
<keyword evidence="3" id="KW-1185">Reference proteome</keyword>
<protein>
    <recommendedName>
        <fullName evidence="4">DUF4363 domain-containing protein</fullName>
    </recommendedName>
</protein>
<evidence type="ECO:0000256" key="1">
    <source>
        <dbReference type="SAM" id="Phobius"/>
    </source>
</evidence>
<dbReference type="EMBL" id="LTBB01000003">
    <property type="protein sequence ID" value="KYH29574.1"/>
    <property type="molecule type" value="Genomic_DNA"/>
</dbReference>
<dbReference type="Proteomes" id="UP000075374">
    <property type="component" value="Unassembled WGS sequence"/>
</dbReference>
<dbReference type="RefSeq" id="WP_061857708.1">
    <property type="nucleotide sequence ID" value="NZ_LTBB01000003.1"/>
</dbReference>
<dbReference type="PATRIC" id="fig|1121305.3.peg.819"/>
<dbReference type="InterPro" id="IPR025373">
    <property type="entry name" value="DUF4363"/>
</dbReference>
<dbReference type="AlphaFoldDB" id="A0A151APK1"/>
<evidence type="ECO:0000313" key="3">
    <source>
        <dbReference type="Proteomes" id="UP000075374"/>
    </source>
</evidence>
<evidence type="ECO:0000313" key="2">
    <source>
        <dbReference type="EMBL" id="KYH29574.1"/>
    </source>
</evidence>
<dbReference type="Pfam" id="PF14276">
    <property type="entry name" value="DUF4363"/>
    <property type="match status" value="1"/>
</dbReference>